<dbReference type="Proteomes" id="UP000270261">
    <property type="component" value="Unassembled WGS sequence"/>
</dbReference>
<dbReference type="RefSeq" id="WP_125095842.1">
    <property type="nucleotide sequence ID" value="NZ_RRUE01000002.1"/>
</dbReference>
<dbReference type="EMBL" id="RRUE01000002">
    <property type="protein sequence ID" value="RRN43637.1"/>
    <property type="molecule type" value="Genomic_DNA"/>
</dbReference>
<feature type="compositionally biased region" description="Basic and acidic residues" evidence="1">
    <location>
        <begin position="7"/>
        <end position="17"/>
    </location>
</feature>
<gene>
    <name evidence="2" type="ORF">EHV23_09375</name>
</gene>
<protein>
    <submittedName>
        <fullName evidence="2">Uncharacterized protein</fullName>
    </submittedName>
</protein>
<dbReference type="OrthoDB" id="9875395at2"/>
<name>A0A3R8LL92_9BURK</name>
<organism evidence="2 3">
    <name type="scientific">Lautropia dentalis</name>
    <dbReference type="NCBI Taxonomy" id="2490857"/>
    <lineage>
        <taxon>Bacteria</taxon>
        <taxon>Pseudomonadati</taxon>
        <taxon>Pseudomonadota</taxon>
        <taxon>Betaproteobacteria</taxon>
        <taxon>Burkholderiales</taxon>
        <taxon>Burkholderiaceae</taxon>
        <taxon>Lautropia</taxon>
    </lineage>
</organism>
<keyword evidence="3" id="KW-1185">Reference proteome</keyword>
<proteinExistence type="predicted"/>
<comment type="caution">
    <text evidence="2">The sequence shown here is derived from an EMBL/GenBank/DDBJ whole genome shotgun (WGS) entry which is preliminary data.</text>
</comment>
<evidence type="ECO:0000313" key="3">
    <source>
        <dbReference type="Proteomes" id="UP000270261"/>
    </source>
</evidence>
<feature type="region of interest" description="Disordered" evidence="1">
    <location>
        <begin position="1"/>
        <end position="26"/>
    </location>
</feature>
<dbReference type="AlphaFoldDB" id="A0A3R8LL92"/>
<evidence type="ECO:0000313" key="2">
    <source>
        <dbReference type="EMBL" id="RRN43637.1"/>
    </source>
</evidence>
<sequence>MPAPKIARLEPVRHTDPDSWEPPRSWTASRIPSARLRAIHLALGDGRDQPNPRMVFSLTETGMQTIKNPRRIMSTPARRLLNLLDGRRSLGEMPAIVRPADLPEALKELISRDMIALTGIARHDAAPTDPQTELKLQAIKRALHGAFEAELGPDASVLEARVQDCVNLHVLRHVLRELINLVGQRKNPAAAHRIATRVRRHGPL</sequence>
<evidence type="ECO:0000256" key="1">
    <source>
        <dbReference type="SAM" id="MobiDB-lite"/>
    </source>
</evidence>
<accession>A0A3R8LL92</accession>
<reference evidence="2 3" key="1">
    <citation type="submission" date="2018-11" db="EMBL/GenBank/DDBJ databases">
        <title>Genome sequencing of Lautropia sp. KCOM 2505 (= ChDC F240).</title>
        <authorList>
            <person name="Kook J.-K."/>
            <person name="Park S.-N."/>
            <person name="Lim Y.K."/>
        </authorList>
    </citation>
    <scope>NUCLEOTIDE SEQUENCE [LARGE SCALE GENOMIC DNA]</scope>
    <source>
        <strain evidence="2 3">KCOM 2505</strain>
    </source>
</reference>